<gene>
    <name evidence="13" type="ORF">FOC49_06895</name>
</gene>
<dbReference type="InterPro" id="IPR013102">
    <property type="entry name" value="PYNP_C"/>
</dbReference>
<evidence type="ECO:0000256" key="8">
    <source>
        <dbReference type="ARBA" id="ARBA00022676"/>
    </source>
</evidence>
<dbReference type="InterPro" id="IPR035902">
    <property type="entry name" value="Nuc_phospho_transferase"/>
</dbReference>
<organism evidence="13 14">
    <name type="scientific">Gemella morbillorum</name>
    <dbReference type="NCBI Taxonomy" id="29391"/>
    <lineage>
        <taxon>Bacteria</taxon>
        <taxon>Bacillati</taxon>
        <taxon>Bacillota</taxon>
        <taxon>Bacilli</taxon>
        <taxon>Bacillales</taxon>
        <taxon>Gemellaceae</taxon>
        <taxon>Gemella</taxon>
    </lineage>
</organism>
<dbReference type="SMART" id="SM00941">
    <property type="entry name" value="PYNP_C"/>
    <property type="match status" value="1"/>
</dbReference>
<dbReference type="SUPFAM" id="SSF52418">
    <property type="entry name" value="Nucleoside phosphorylase/phosphoribosyltransferase catalytic domain"/>
    <property type="match status" value="1"/>
</dbReference>
<comment type="catalytic activity">
    <reaction evidence="1">
        <text>2'-deoxyuridine + phosphate = 2-deoxy-alpha-D-ribose 1-phosphate + uracil</text>
        <dbReference type="Rhea" id="RHEA:22824"/>
        <dbReference type="ChEBI" id="CHEBI:16450"/>
        <dbReference type="ChEBI" id="CHEBI:17568"/>
        <dbReference type="ChEBI" id="CHEBI:43474"/>
        <dbReference type="ChEBI" id="CHEBI:57259"/>
        <dbReference type="EC" id="2.4.2.2"/>
    </reaction>
</comment>
<dbReference type="EMBL" id="CP046314">
    <property type="protein sequence ID" value="QGS09626.1"/>
    <property type="molecule type" value="Genomic_DNA"/>
</dbReference>
<comment type="function">
    <text evidence="3">Catalyzes phosphorolysis of the pyrimidine nucleosides uridine, thymidine and 2'-deoxyuridine with the formation of the corresponding pyrimidine base and ribose-1-phosphate.</text>
</comment>
<dbReference type="NCBIfam" id="NF004490">
    <property type="entry name" value="PRK05820.1"/>
    <property type="match status" value="1"/>
</dbReference>
<comment type="similarity">
    <text evidence="4">Belongs to the thymidine/pyrimidine-nucleoside phosphorylase family.</text>
</comment>
<dbReference type="AlphaFoldDB" id="A0AAP9KTN5"/>
<comment type="subunit">
    <text evidence="5">Homodimer.</text>
</comment>
<dbReference type="PIRSF" id="PIRSF000478">
    <property type="entry name" value="TP_PyNP"/>
    <property type="match status" value="1"/>
</dbReference>
<name>A0AAP9KTN5_9BACL</name>
<dbReference type="SUPFAM" id="SSF47648">
    <property type="entry name" value="Nucleoside phosphorylase/phosphoribosyltransferase N-terminal domain"/>
    <property type="match status" value="1"/>
</dbReference>
<dbReference type="GO" id="GO:0005829">
    <property type="term" value="C:cytosol"/>
    <property type="evidence" value="ECO:0007669"/>
    <property type="project" value="TreeGrafter"/>
</dbReference>
<comment type="catalytic activity">
    <reaction evidence="10">
        <text>uridine + phosphate = alpha-D-ribose 1-phosphate + uracil</text>
        <dbReference type="Rhea" id="RHEA:24388"/>
        <dbReference type="ChEBI" id="CHEBI:16704"/>
        <dbReference type="ChEBI" id="CHEBI:17568"/>
        <dbReference type="ChEBI" id="CHEBI:43474"/>
        <dbReference type="ChEBI" id="CHEBI:57720"/>
        <dbReference type="EC" id="2.4.2.2"/>
    </reaction>
</comment>
<dbReference type="InterPro" id="IPR036320">
    <property type="entry name" value="Glycosyl_Trfase_fam3_N_dom_sf"/>
</dbReference>
<evidence type="ECO:0000313" key="13">
    <source>
        <dbReference type="EMBL" id="QGS09626.1"/>
    </source>
</evidence>
<dbReference type="Gene3D" id="3.90.1170.30">
    <property type="entry name" value="Pyrimidine nucleoside phosphorylase-like, C-terminal domain"/>
    <property type="match status" value="1"/>
</dbReference>
<feature type="domain" description="Pyrimidine nucleoside phosphorylase C-terminal" evidence="12">
    <location>
        <begin position="345"/>
        <end position="419"/>
    </location>
</feature>
<dbReference type="GO" id="GO:0004645">
    <property type="term" value="F:1,4-alpha-oligoglucan phosphorylase activity"/>
    <property type="evidence" value="ECO:0007669"/>
    <property type="project" value="InterPro"/>
</dbReference>
<keyword evidence="14" id="KW-1185">Reference proteome</keyword>
<evidence type="ECO:0000256" key="1">
    <source>
        <dbReference type="ARBA" id="ARBA00001066"/>
    </source>
</evidence>
<dbReference type="Pfam" id="PF07831">
    <property type="entry name" value="PYNP_C"/>
    <property type="match status" value="1"/>
</dbReference>
<comment type="catalytic activity">
    <reaction evidence="11">
        <text>thymidine + phosphate = 2-deoxy-alpha-D-ribose 1-phosphate + thymine</text>
        <dbReference type="Rhea" id="RHEA:16037"/>
        <dbReference type="ChEBI" id="CHEBI:17748"/>
        <dbReference type="ChEBI" id="CHEBI:17821"/>
        <dbReference type="ChEBI" id="CHEBI:43474"/>
        <dbReference type="ChEBI" id="CHEBI:57259"/>
        <dbReference type="EC" id="2.4.2.2"/>
    </reaction>
</comment>
<dbReference type="SUPFAM" id="SSF54680">
    <property type="entry name" value="Pyrimidine nucleoside phosphorylase C-terminal domain"/>
    <property type="match status" value="1"/>
</dbReference>
<evidence type="ECO:0000256" key="3">
    <source>
        <dbReference type="ARBA" id="ARBA00003877"/>
    </source>
</evidence>
<proteinExistence type="inferred from homology"/>
<dbReference type="NCBIfam" id="TIGR02644">
    <property type="entry name" value="Y_phosphoryl"/>
    <property type="match status" value="1"/>
</dbReference>
<dbReference type="GO" id="GO:0006213">
    <property type="term" value="P:pyrimidine nucleoside metabolic process"/>
    <property type="evidence" value="ECO:0007669"/>
    <property type="project" value="InterPro"/>
</dbReference>
<evidence type="ECO:0000256" key="2">
    <source>
        <dbReference type="ARBA" id="ARBA00001958"/>
    </source>
</evidence>
<protein>
    <recommendedName>
        <fullName evidence="7">Pyrimidine-nucleoside phosphorylase</fullName>
        <ecNumber evidence="6">2.4.2.2</ecNumber>
    </recommendedName>
</protein>
<dbReference type="Pfam" id="PF00591">
    <property type="entry name" value="Glycos_transf_3"/>
    <property type="match status" value="1"/>
</dbReference>
<evidence type="ECO:0000256" key="4">
    <source>
        <dbReference type="ARBA" id="ARBA00006915"/>
    </source>
</evidence>
<dbReference type="FunFam" id="3.40.1030.10:FF:000003">
    <property type="entry name" value="Pyrimidine-nucleoside phosphorylase"/>
    <property type="match status" value="1"/>
</dbReference>
<dbReference type="EC" id="2.4.2.2" evidence="6"/>
<accession>A0AAP9KTN5</accession>
<dbReference type="Pfam" id="PF02885">
    <property type="entry name" value="Glycos_trans_3N"/>
    <property type="match status" value="1"/>
</dbReference>
<dbReference type="RefSeq" id="WP_004632299.1">
    <property type="nucleotide sequence ID" value="NZ_CP046314.1"/>
</dbReference>
<dbReference type="Proteomes" id="UP000425411">
    <property type="component" value="Chromosome"/>
</dbReference>
<sequence length="434" mass="47777">MRAVDIIDKKKKRQELTKEEIDFLLEGYLAGIIPDYQMSAFLMAVYFNNMTKEELTYFTLKMRNSGDIITFDKLDYYLVDKHSTGGVGDKVTVVLGPILAALGMATAKLSGKGLGHTGGTIDKFESIENFKFSLAKEELVEVAGKTGVGLMGYSDNIVPLDKKIYALRDVTATVDSIPLIASSIMSKKLAIQSDLIILDVKVGDGAFMKTIEDARELSRRMVEIGNSVGRKTIAVLTNMDEPLGYNIGNANEIIEGIEALKGHWSADLKEVVYEIVYIALKHKGEVETFEEASEKIDEVIKNGKALEILKDFIDLSGGDGQVVNNYKLLPEPKSIIEVYSTKDGFVEKIKAEEIGKAAMVIGAGRATKEDEIDHAVGILLKKKVGDLVKKGDLIAEIHYNDDKNIEQSRAMIIDAYVVGSKEQKGIKNILEIIE</sequence>
<evidence type="ECO:0000256" key="5">
    <source>
        <dbReference type="ARBA" id="ARBA00011738"/>
    </source>
</evidence>
<dbReference type="GO" id="GO:0006206">
    <property type="term" value="P:pyrimidine nucleobase metabolic process"/>
    <property type="evidence" value="ECO:0007669"/>
    <property type="project" value="InterPro"/>
</dbReference>
<dbReference type="InterPro" id="IPR000053">
    <property type="entry name" value="Thymidine/pyrmidine_PPase"/>
</dbReference>
<keyword evidence="8 13" id="KW-0328">Glycosyltransferase</keyword>
<evidence type="ECO:0000256" key="6">
    <source>
        <dbReference type="ARBA" id="ARBA00011889"/>
    </source>
</evidence>
<dbReference type="PANTHER" id="PTHR10515:SF0">
    <property type="entry name" value="THYMIDINE PHOSPHORYLASE"/>
    <property type="match status" value="1"/>
</dbReference>
<dbReference type="Gene3D" id="3.40.1030.10">
    <property type="entry name" value="Nucleoside phosphorylase/phosphoribosyltransferase catalytic domain"/>
    <property type="match status" value="1"/>
</dbReference>
<comment type="cofactor">
    <cofactor evidence="2">
        <name>K(+)</name>
        <dbReference type="ChEBI" id="CHEBI:29103"/>
    </cofactor>
</comment>
<dbReference type="InterPro" id="IPR000312">
    <property type="entry name" value="Glycosyl_Trfase_fam3"/>
</dbReference>
<reference evidence="13 14" key="1">
    <citation type="submission" date="2019-11" db="EMBL/GenBank/DDBJ databases">
        <title>FDA dAtabase for Regulatory Grade micrObial Sequences (FDA-ARGOS): Supporting development and validation of Infectious Disease Dx tests.</title>
        <authorList>
            <person name="Turner S."/>
            <person name="Byrd R."/>
            <person name="Tallon L."/>
            <person name="Sadzewicz L."/>
            <person name="Vavikolanu K."/>
            <person name="Mehta A."/>
            <person name="Aluvathingal J."/>
            <person name="Nadendla S."/>
            <person name="Myers T."/>
            <person name="Yan Y."/>
            <person name="Sichtig H."/>
        </authorList>
    </citation>
    <scope>NUCLEOTIDE SEQUENCE [LARGE SCALE GENOMIC DNA]</scope>
    <source>
        <strain evidence="13 14">FDAARGOS_741</strain>
    </source>
</reference>
<evidence type="ECO:0000256" key="9">
    <source>
        <dbReference type="ARBA" id="ARBA00022679"/>
    </source>
</evidence>
<dbReference type="Gene3D" id="1.20.970.10">
    <property type="entry name" value="Transferase, Pyrimidine Nucleoside Phosphorylase, Chain C"/>
    <property type="match status" value="1"/>
</dbReference>
<dbReference type="InterPro" id="IPR018090">
    <property type="entry name" value="Pyrmidine_PPas_bac/euk"/>
</dbReference>
<evidence type="ECO:0000259" key="12">
    <source>
        <dbReference type="SMART" id="SM00941"/>
    </source>
</evidence>
<dbReference type="GO" id="GO:0009032">
    <property type="term" value="F:thymidine phosphorylase activity"/>
    <property type="evidence" value="ECO:0007669"/>
    <property type="project" value="TreeGrafter"/>
</dbReference>
<dbReference type="InterPro" id="IPR017459">
    <property type="entry name" value="Glycosyl_Trfase_fam3_N_dom"/>
</dbReference>
<keyword evidence="9 13" id="KW-0808">Transferase</keyword>
<evidence type="ECO:0000256" key="10">
    <source>
        <dbReference type="ARBA" id="ARBA00048453"/>
    </source>
</evidence>
<dbReference type="InterPro" id="IPR036566">
    <property type="entry name" value="PYNP-like_C_sf"/>
</dbReference>
<evidence type="ECO:0000256" key="7">
    <source>
        <dbReference type="ARBA" id="ARBA00014680"/>
    </source>
</evidence>
<evidence type="ECO:0000313" key="14">
    <source>
        <dbReference type="Proteomes" id="UP000425411"/>
    </source>
</evidence>
<dbReference type="PANTHER" id="PTHR10515">
    <property type="entry name" value="THYMIDINE PHOSPHORYLASE"/>
    <property type="match status" value="1"/>
</dbReference>
<evidence type="ECO:0000256" key="11">
    <source>
        <dbReference type="ARBA" id="ARBA00048525"/>
    </source>
</evidence>